<reference evidence="1 2" key="1">
    <citation type="submission" date="2018-04" db="EMBL/GenBank/DDBJ databases">
        <title>Complete genome uncultured novel isolate.</title>
        <authorList>
            <person name="Merlino G."/>
        </authorList>
    </citation>
    <scope>NUCLEOTIDE SEQUENCE [LARGE SCALE GENOMIC DNA]</scope>
    <source>
        <strain evidence="2">R1DC9</strain>
    </source>
</reference>
<dbReference type="InterPro" id="IPR050708">
    <property type="entry name" value="T6SS_VgrG/RHS"/>
</dbReference>
<dbReference type="InterPro" id="IPR022385">
    <property type="entry name" value="Rhs_assc_core"/>
</dbReference>
<dbReference type="KEGG" id="fpf:DCC35_06890"/>
<accession>A0A4D7JUF9</accession>
<evidence type="ECO:0000313" key="2">
    <source>
        <dbReference type="Proteomes" id="UP000298616"/>
    </source>
</evidence>
<dbReference type="PANTHER" id="PTHR32305:SF15">
    <property type="entry name" value="PROTEIN RHSA-RELATED"/>
    <property type="match status" value="1"/>
</dbReference>
<sequence>MSCGTLQTAGVAKAYNLDTITYDLNGNITTLNRMDGQGAGMDQMTYNYVNGNQLKGVTDAGTEEGFKDGNNSNDDYDYDANGNMIADRNKGITKITYNHLNLPEEVWFDVTGSKKIVYTYDAAGIKLKKEVFEAGNLIKTTSYIGGMIYENGKLQQIAHAEGRIVPDTLPDETVQFKYQYHHKDHLGNVRMTYGETNDQDVYLATMESENASTEDGQFEKLGNRVPSIAANSTINGNEALRLNGVPGNIVGSAITITVNPGDVVDISVTGYHENVTNGSPLSTSILITALAGAFNPATTGIGESTSQMESAFTGAYGSSAFVGSSTSDAPAAYLNYLYFDTDFNLITGGFVQVPATGFMQHSLTLDNININQVGYVYVYTSYESESTDWVYFDDLTVTHNKKLEIIQSEDYYPFGLTFNEYQRKGFRENNFLYNGKELQDDFDLNWMDYGARMYDAEIGRWGVVDPMSEERNWLSPYNYVQNNPLIRIDPNGALDEWFRNDETGELEWVDVQADENGNKDYNIEGKTFVADNDASFLEVRDAYNFLEGDGAFGLDESYRVGSYVSSRTIDGISESIKSVPDKLHQADLAVINFSHSVKRTEFGGVFSVGTKSLNLSLKLGAYSTGETTGGGFVKINGNYDFNNVSIQEFATFNTTAAGFLSLDTELNSGANRAQLNASIGRASVTADSNGKYTLAIGKMSPGLSISTGVSGSKELFKYETKEIQLGN</sequence>
<dbReference type="PANTHER" id="PTHR32305">
    <property type="match status" value="1"/>
</dbReference>
<dbReference type="NCBIfam" id="TIGR03696">
    <property type="entry name" value="Rhs_assc_core"/>
    <property type="match status" value="1"/>
</dbReference>
<proteinExistence type="predicted"/>
<evidence type="ECO:0000313" key="1">
    <source>
        <dbReference type="EMBL" id="QCK14485.1"/>
    </source>
</evidence>
<dbReference type="Proteomes" id="UP000298616">
    <property type="component" value="Chromosome"/>
</dbReference>
<organism evidence="1 2">
    <name type="scientific">Mangrovivirga cuniculi</name>
    <dbReference type="NCBI Taxonomy" id="2715131"/>
    <lineage>
        <taxon>Bacteria</taxon>
        <taxon>Pseudomonadati</taxon>
        <taxon>Bacteroidota</taxon>
        <taxon>Cytophagia</taxon>
        <taxon>Cytophagales</taxon>
        <taxon>Mangrovivirgaceae</taxon>
        <taxon>Mangrovivirga</taxon>
    </lineage>
</organism>
<dbReference type="EMBL" id="CP028923">
    <property type="protein sequence ID" value="QCK14485.1"/>
    <property type="molecule type" value="Genomic_DNA"/>
</dbReference>
<dbReference type="AlphaFoldDB" id="A0A4D7JUF9"/>
<gene>
    <name evidence="1" type="ORF">DCC35_06890</name>
</gene>
<keyword evidence="2" id="KW-1185">Reference proteome</keyword>
<evidence type="ECO:0008006" key="3">
    <source>
        <dbReference type="Google" id="ProtNLM"/>
    </source>
</evidence>
<dbReference type="Gene3D" id="2.180.10.10">
    <property type="entry name" value="RHS repeat-associated core"/>
    <property type="match status" value="2"/>
</dbReference>
<protein>
    <recommendedName>
        <fullName evidence="3">RHS repeat-associated core domain-containing protein</fullName>
    </recommendedName>
</protein>
<name>A0A4D7JUF9_9BACT</name>